<name>K1JCA5_AERVE</name>
<evidence type="ECO:0000313" key="2">
    <source>
        <dbReference type="Proteomes" id="UP000006087"/>
    </source>
</evidence>
<protein>
    <submittedName>
        <fullName evidence="1">Uncharacterized protein</fullName>
    </submittedName>
</protein>
<dbReference type="EMBL" id="AGWU01000024">
    <property type="protein sequence ID" value="EKB17164.1"/>
    <property type="molecule type" value="Genomic_DNA"/>
</dbReference>
<proteinExistence type="predicted"/>
<dbReference type="PATRIC" id="fig|1073383.3.peg.3398"/>
<dbReference type="RefSeq" id="WP_005346853.1">
    <property type="nucleotide sequence ID" value="NZ_JH823256.1"/>
</dbReference>
<evidence type="ECO:0000313" key="1">
    <source>
        <dbReference type="EMBL" id="EKB17164.1"/>
    </source>
</evidence>
<accession>K1JCA5</accession>
<gene>
    <name evidence="1" type="ORF">HMPREF1168_03391</name>
</gene>
<dbReference type="Proteomes" id="UP000006087">
    <property type="component" value="Unassembled WGS sequence"/>
</dbReference>
<sequence>MYLPPPATSIPLAFKAPRSPLFLPAFDAIHFYLGGALRPPLAPAIQSRVASHWLGLARVTDSELALDAGILRESDLCEALPFGGAVARDHQLQAPLTQATPLDLAQAGSWLQAAKLDLSQWQSLAMSTARDQRQVVGSWQQAATPLDLASRTPWQQPPARDQTNQTSWHITDLSHRPWELRWDGQPPLLTRLPTRSSLDFALTAATGEWQAMSLVLSLASPQPSRPVAPRDTGHGLPAGYARVADQSDTMPWGVGAKPLDPDWGLDHGDNSGGEIGDRDPPINPKPAPYIIMNEISCVAVNGSERVPLALFNPSLKLDIDSFVWELTGELRGKTNLPYVKPTATGPRHIELTINGWTWLFAVQGYRVNRALGSEVYPFTARSRTQFLDGPWASLVDVAVPNELTAWQLAAELLTPLGFAIERPAHGEWVQTPDWPLAPGSISERMAPKELLARLAKAAGAVLVPHMSEDKVTVQPRYLVSPWHWATAPDSAFSHLIPEEMIPEESSESASSPRLERVLIAGTTHGVVTEVVRTGTAGSESGEDISDVLAQTHPVNAERGRNVIADSGEQELITLRLPLMRPGQAPGLVVPGQLVKVLRADGSHTRALCISNALAPSGISSVWQNVTLEVHLDMEA</sequence>
<dbReference type="HOGENOM" id="CLU_034840_0_0_6"/>
<reference evidence="1 2" key="1">
    <citation type="submission" date="2012-06" db="EMBL/GenBank/DDBJ databases">
        <title>The Genome Sequence of Aeromonas veronii AMC34.</title>
        <authorList>
            <consortium name="The Broad Institute Genome Sequencing Platform"/>
            <person name="Earl A."/>
            <person name="Ward D."/>
            <person name="Feldgarden M."/>
            <person name="Gevers D."/>
            <person name="Graf J."/>
            <person name="Tomasi A."/>
            <person name="Horneman A."/>
            <person name="Walker B."/>
            <person name="Young S.K."/>
            <person name="Zeng Q."/>
            <person name="Gargeya S."/>
            <person name="Fitzgerald M."/>
            <person name="Haas B."/>
            <person name="Abouelleil A."/>
            <person name="Alvarado L."/>
            <person name="Arachchi H.M."/>
            <person name="Berlin A.M."/>
            <person name="Chapman S.B."/>
            <person name="Goldberg J."/>
            <person name="Griggs A."/>
            <person name="Gujja S."/>
            <person name="Hansen M."/>
            <person name="Howarth C."/>
            <person name="Imamovic A."/>
            <person name="Larimer J."/>
            <person name="McCowan C."/>
            <person name="Montmayeur A."/>
            <person name="Murphy C."/>
            <person name="Neiman D."/>
            <person name="Pearson M."/>
            <person name="Priest M."/>
            <person name="Roberts A."/>
            <person name="Saif S."/>
            <person name="Shea T."/>
            <person name="Sisk P."/>
            <person name="Sykes S."/>
            <person name="Wortman J."/>
            <person name="Nusbaum C."/>
            <person name="Birren B."/>
        </authorList>
    </citation>
    <scope>NUCLEOTIDE SEQUENCE [LARGE SCALE GENOMIC DNA]</scope>
    <source>
        <strain evidence="1 2">AMC34</strain>
    </source>
</reference>
<dbReference type="AlphaFoldDB" id="K1JCA5"/>
<comment type="caution">
    <text evidence="1">The sequence shown here is derived from an EMBL/GenBank/DDBJ whole genome shotgun (WGS) entry which is preliminary data.</text>
</comment>
<organism evidence="1 2">
    <name type="scientific">Aeromonas veronii AMC34</name>
    <dbReference type="NCBI Taxonomy" id="1073383"/>
    <lineage>
        <taxon>Bacteria</taxon>
        <taxon>Pseudomonadati</taxon>
        <taxon>Pseudomonadota</taxon>
        <taxon>Gammaproteobacteria</taxon>
        <taxon>Aeromonadales</taxon>
        <taxon>Aeromonadaceae</taxon>
        <taxon>Aeromonas</taxon>
    </lineage>
</organism>